<keyword evidence="5" id="KW-0378">Hydrolase</keyword>
<dbReference type="EC" id="3.1.13.-" evidence="5"/>
<evidence type="ECO:0000313" key="9">
    <source>
        <dbReference type="Proteomes" id="UP000594263"/>
    </source>
</evidence>
<dbReference type="InterPro" id="IPR041505">
    <property type="entry name" value="Dis3_CSD2"/>
</dbReference>
<dbReference type="InterPro" id="IPR028591">
    <property type="entry name" value="DIS3L2"/>
</dbReference>
<dbReference type="Proteomes" id="UP000594263">
    <property type="component" value="Unplaced"/>
</dbReference>
<dbReference type="PANTHER" id="PTHR23355:SF9">
    <property type="entry name" value="DIS3-LIKE EXONUCLEASE 2"/>
    <property type="match status" value="1"/>
</dbReference>
<comment type="similarity">
    <text evidence="5">Belongs to the RNR ribonuclease family. DIS3L2 subfamily.</text>
</comment>
<dbReference type="AlphaFoldDB" id="A0A7N0TLZ8"/>
<dbReference type="InterPro" id="IPR012340">
    <property type="entry name" value="NA-bd_OB-fold"/>
</dbReference>
<feature type="compositionally biased region" description="Basic residues" evidence="6">
    <location>
        <begin position="9"/>
        <end position="20"/>
    </location>
</feature>
<feature type="site" description="Important for catalytic activity" evidence="5">
    <location>
        <position position="460"/>
    </location>
</feature>
<evidence type="ECO:0000256" key="3">
    <source>
        <dbReference type="ARBA" id="ARBA00022842"/>
    </source>
</evidence>
<reference evidence="8" key="1">
    <citation type="submission" date="2021-01" db="UniProtKB">
        <authorList>
            <consortium name="EnsemblPlants"/>
        </authorList>
    </citation>
    <scope>IDENTIFICATION</scope>
</reference>
<keyword evidence="5" id="KW-0269">Exonuclease</keyword>
<dbReference type="EnsemblPlants" id="Kaladp0040s0072.1.v1.1">
    <property type="protein sequence ID" value="Kaladp0040s0072.1.v1.1"/>
    <property type="gene ID" value="Kaladp0040s0072.v1.1"/>
</dbReference>
<evidence type="ECO:0000259" key="7">
    <source>
        <dbReference type="SMART" id="SM00955"/>
    </source>
</evidence>
<evidence type="ECO:0000256" key="1">
    <source>
        <dbReference type="ARBA" id="ARBA00022490"/>
    </source>
</evidence>
<comment type="function">
    <text evidence="5">3'-5'-exoribonuclease that specifically recognizes RNAs polyuridylated at their 3' end and mediates their degradation. Component of an exosome-independent RNA degradation pathway that mediates degradation of cytoplasmic mRNAs that have been deadenylated and subsequently uridylated at their 3'.</text>
</comment>
<dbReference type="Pfam" id="PF00773">
    <property type="entry name" value="RNB"/>
    <property type="match status" value="1"/>
</dbReference>
<keyword evidence="9" id="KW-1185">Reference proteome</keyword>
<proteinExistence type="inferred from homology"/>
<keyword evidence="2 5" id="KW-0479">Metal-binding</keyword>
<feature type="binding site" evidence="5">
    <location>
        <position position="452"/>
    </location>
    <ligand>
        <name>Mg(2+)</name>
        <dbReference type="ChEBI" id="CHEBI:18420"/>
    </ligand>
</feature>
<keyword evidence="3 5" id="KW-0460">Magnesium</keyword>
<dbReference type="OMA" id="CVIEDIH"/>
<dbReference type="GO" id="GO:0003723">
    <property type="term" value="F:RNA binding"/>
    <property type="evidence" value="ECO:0007669"/>
    <property type="project" value="UniProtKB-KW"/>
</dbReference>
<keyword evidence="4 5" id="KW-0694">RNA-binding</keyword>
<evidence type="ECO:0000256" key="4">
    <source>
        <dbReference type="ARBA" id="ARBA00022884"/>
    </source>
</evidence>
<dbReference type="PANTHER" id="PTHR23355">
    <property type="entry name" value="RIBONUCLEASE"/>
    <property type="match status" value="1"/>
</dbReference>
<dbReference type="SUPFAM" id="SSF50249">
    <property type="entry name" value="Nucleic acid-binding proteins"/>
    <property type="match status" value="3"/>
</dbReference>
<feature type="domain" description="RNB" evidence="7">
    <location>
        <begin position="440"/>
        <end position="788"/>
    </location>
</feature>
<evidence type="ECO:0000313" key="8">
    <source>
        <dbReference type="EnsemblPlants" id="Kaladp0040s0072.1.v1.1"/>
    </source>
</evidence>
<dbReference type="Gramene" id="Kaladp0040s0072.1.v1.1">
    <property type="protein sequence ID" value="Kaladp0040s0072.1.v1.1"/>
    <property type="gene ID" value="Kaladp0040s0072.v1.1"/>
</dbReference>
<dbReference type="Gene3D" id="2.40.50.700">
    <property type="match status" value="1"/>
</dbReference>
<feature type="binding site" evidence="5">
    <location>
        <position position="461"/>
    </location>
    <ligand>
        <name>Mg(2+)</name>
        <dbReference type="ChEBI" id="CHEBI:18420"/>
    </ligand>
</feature>
<dbReference type="InterPro" id="IPR001900">
    <property type="entry name" value="RNase_II/R"/>
</dbReference>
<dbReference type="GO" id="GO:0000932">
    <property type="term" value="C:P-body"/>
    <property type="evidence" value="ECO:0007669"/>
    <property type="project" value="UniProtKB-SubCell"/>
</dbReference>
<dbReference type="GO" id="GO:0046872">
    <property type="term" value="F:metal ion binding"/>
    <property type="evidence" value="ECO:0007669"/>
    <property type="project" value="UniProtKB-KW"/>
</dbReference>
<sequence length="1036" mass="115380">MGEVPFHSDKKKKRRSRRSKNISGLPCPSLDHSPHEQSDCLNHGSPLAGTTPAVLYDSCSLPAMDTSGLPHLSDVTASQNQYNGSTSFAFPHLAQDLSSRAAYSLQEKGYVPINQFKDRHQKIFTPHWSLEATVEALNRGNAFKAVFRTNVHNRVEAYCKIDGVPVDILINGIASQNRAVEGDIVAIEVDPLSCWTNLKGTTAQSITSASSGSCMMAADVSEKVNLAIVEHGVNCVNIYNGESSGHGEGFSCQLFGNNVQMEVVESVSKICYDICSSPLKRPTGKVVAILEKSTRRDSIVGCISTKKWVQHVAWYKSYYKKSILSLSELGYIELMPANLKFPKMVVPVGNLPDAIQKRLIDGDITLEREIVAAKIDSWQEDDPFPMARIINTFGRAGEIDTHVNSILFENNICCSEFSAESLSCLPGGDWSIPPEELENREDLRRKCIFTIDPPTATDLDDALSFENLSNGNFRIGVHIADVSYFVPPDSALDREAQERATSVYMLQWKLPMLPPLLSEDIVSLNPGVDRLAFSIFWEISPDGVIFNWWIGRTVIHSCCKLSYALAQDIIDLENPDTAAYPCLHANVEWAEVIRAVKNLHRASKKLKEKRFVDGALRLDSPKLSYLFDDFGVPYDGMMSKRYDANFLVEEFMLLANRTVAEVISRAYPDNVLLRRHPEPNPRKLKEFKAFCCKHGFDVDISSSGHLHQSLERIKQKTGDDAVLFDIIVNYATKSMQLAAYFCSGDQKIPVHEWGHYALAVPLYTHFTSPLRRYPDIVVHRTLAAAIEAELIYSKEHPGSTDVNVAVKRCFTGASFDKSAADSILGKEALSAAALKHKLLQAESLTEVAGHCNERKIASKAAEDACHRLYMWVLLKNKQFLVSEARVLGLGPKFMSIYIQKLAIERRIYYDEVEGLQAEWLDATSTLVLSFSHKRLNRKGTPSKWRPLEEVALVVNPADSKSEDWLGANENCSVTSRNATSGKSPNYFSLSDCDVEPPLLPVTVHMFSMIPIAIYAVSGEDRPLEIEARLYVSSYFG</sequence>
<dbReference type="GO" id="GO:0000175">
    <property type="term" value="F:3'-5'-RNA exonuclease activity"/>
    <property type="evidence" value="ECO:0007669"/>
    <property type="project" value="UniProtKB-UniRule"/>
</dbReference>
<dbReference type="GO" id="GO:0000956">
    <property type="term" value="P:nuclear-transcribed mRNA catabolic process"/>
    <property type="evidence" value="ECO:0007669"/>
    <property type="project" value="UniProtKB-UniRule"/>
</dbReference>
<keyword evidence="5" id="KW-0464">Manganese</keyword>
<dbReference type="GO" id="GO:1990074">
    <property type="term" value="P:polyuridylation-dependent mRNA catabolic process"/>
    <property type="evidence" value="ECO:0007669"/>
    <property type="project" value="UniProtKB-UniRule"/>
</dbReference>
<dbReference type="InterPro" id="IPR022966">
    <property type="entry name" value="RNase_II/R_CS"/>
</dbReference>
<evidence type="ECO:0000256" key="6">
    <source>
        <dbReference type="SAM" id="MobiDB-lite"/>
    </source>
</evidence>
<evidence type="ECO:0000256" key="2">
    <source>
        <dbReference type="ARBA" id="ARBA00022723"/>
    </source>
</evidence>
<dbReference type="Gene3D" id="2.40.50.690">
    <property type="match status" value="1"/>
</dbReference>
<comment type="subcellular location">
    <subcellularLocation>
        <location evidence="5">Cytoplasm</location>
    </subcellularLocation>
    <subcellularLocation>
        <location evidence="5">Cytoplasm</location>
        <location evidence="5">P-body</location>
    </subcellularLocation>
</comment>
<dbReference type="HAMAP" id="MF_03045">
    <property type="entry name" value="DIS3L2"/>
    <property type="match status" value="1"/>
</dbReference>
<keyword evidence="5" id="KW-0540">Nuclease</keyword>
<dbReference type="InterPro" id="IPR050180">
    <property type="entry name" value="RNR_Ribonuclease"/>
</dbReference>
<dbReference type="PROSITE" id="PS01175">
    <property type="entry name" value="RIBONUCLEASE_II"/>
    <property type="match status" value="1"/>
</dbReference>
<dbReference type="Pfam" id="PF17849">
    <property type="entry name" value="OB_Dis3"/>
    <property type="match status" value="1"/>
</dbReference>
<keyword evidence="1 5" id="KW-0963">Cytoplasm</keyword>
<feature type="region of interest" description="Disordered" evidence="6">
    <location>
        <begin position="1"/>
        <end position="44"/>
    </location>
</feature>
<name>A0A7N0TLZ8_KALFE</name>
<comment type="cofactor">
    <cofactor evidence="5">
        <name>Mg(2+)</name>
        <dbReference type="ChEBI" id="CHEBI:18420"/>
    </cofactor>
    <cofactor evidence="5">
        <name>Mn(2+)</name>
        <dbReference type="ChEBI" id="CHEBI:29035"/>
    </cofactor>
</comment>
<accession>A0A7N0TLZ8</accession>
<organism evidence="8 9">
    <name type="scientific">Kalanchoe fedtschenkoi</name>
    <name type="common">Lavender scallops</name>
    <name type="synonym">South American air plant</name>
    <dbReference type="NCBI Taxonomy" id="63787"/>
    <lineage>
        <taxon>Eukaryota</taxon>
        <taxon>Viridiplantae</taxon>
        <taxon>Streptophyta</taxon>
        <taxon>Embryophyta</taxon>
        <taxon>Tracheophyta</taxon>
        <taxon>Spermatophyta</taxon>
        <taxon>Magnoliopsida</taxon>
        <taxon>eudicotyledons</taxon>
        <taxon>Gunneridae</taxon>
        <taxon>Pentapetalae</taxon>
        <taxon>Saxifragales</taxon>
        <taxon>Crassulaceae</taxon>
        <taxon>Kalanchoe</taxon>
    </lineage>
</organism>
<evidence type="ECO:0000256" key="5">
    <source>
        <dbReference type="HAMAP-Rule" id="MF_03045"/>
    </source>
</evidence>
<dbReference type="SMART" id="SM00955">
    <property type="entry name" value="RNB"/>
    <property type="match status" value="1"/>
</dbReference>
<protein>
    <recommendedName>
        <fullName evidence="5">DIS3-like exonuclease 2</fullName>
        <ecNumber evidence="5">3.1.13.-</ecNumber>
    </recommendedName>
</protein>